<evidence type="ECO:0000259" key="2">
    <source>
        <dbReference type="PROSITE" id="PS51898"/>
    </source>
</evidence>
<dbReference type="Pfam" id="PF00589">
    <property type="entry name" value="Phage_integrase"/>
    <property type="match status" value="1"/>
</dbReference>
<dbReference type="GO" id="GO:0006310">
    <property type="term" value="P:DNA recombination"/>
    <property type="evidence" value="ECO:0007669"/>
    <property type="project" value="UniProtKB-KW"/>
</dbReference>
<keyword evidence="1" id="KW-0233">DNA recombination</keyword>
<gene>
    <name evidence="3" type="ORF">BE17_47680</name>
</gene>
<dbReference type="Gene3D" id="1.10.443.10">
    <property type="entry name" value="Intergrase catalytic core"/>
    <property type="match status" value="1"/>
</dbReference>
<name>A0A150SAE7_SORCE</name>
<sequence>MLYHLHKSAVQRAVRDAGRAAALTKRTTCQTLRHSFATHLLEAGRDIRTIQTLLGHKDVRATMIYTRIVDRDPLGVNSPLDR</sequence>
<protein>
    <recommendedName>
        <fullName evidence="2">Tyr recombinase domain-containing protein</fullName>
    </recommendedName>
</protein>
<dbReference type="AlphaFoldDB" id="A0A150SAE7"/>
<feature type="domain" description="Tyr recombinase" evidence="2">
    <location>
        <begin position="1"/>
        <end position="81"/>
    </location>
</feature>
<dbReference type="InterPro" id="IPR011010">
    <property type="entry name" value="DNA_brk_join_enz"/>
</dbReference>
<dbReference type="InterPro" id="IPR013762">
    <property type="entry name" value="Integrase-like_cat_sf"/>
</dbReference>
<accession>A0A150SAE7</accession>
<proteinExistence type="predicted"/>
<dbReference type="PROSITE" id="PS51898">
    <property type="entry name" value="TYR_RECOMBINASE"/>
    <property type="match status" value="1"/>
</dbReference>
<dbReference type="InterPro" id="IPR002104">
    <property type="entry name" value="Integrase_catalytic"/>
</dbReference>
<dbReference type="GO" id="GO:0015074">
    <property type="term" value="P:DNA integration"/>
    <property type="evidence" value="ECO:0007669"/>
    <property type="project" value="InterPro"/>
</dbReference>
<reference evidence="3 4" key="1">
    <citation type="submission" date="2014-02" db="EMBL/GenBank/DDBJ databases">
        <title>The small core and large imbalanced accessory genome model reveals a collaborative survival strategy of Sorangium cellulosum strains in nature.</title>
        <authorList>
            <person name="Han K."/>
            <person name="Peng R."/>
            <person name="Blom J."/>
            <person name="Li Y.-Z."/>
        </authorList>
    </citation>
    <scope>NUCLEOTIDE SEQUENCE [LARGE SCALE GENOMIC DNA]</scope>
    <source>
        <strain evidence="3 4">So0011-07</strain>
    </source>
</reference>
<dbReference type="GO" id="GO:0003677">
    <property type="term" value="F:DNA binding"/>
    <property type="evidence" value="ECO:0007669"/>
    <property type="project" value="InterPro"/>
</dbReference>
<dbReference type="SUPFAM" id="SSF56349">
    <property type="entry name" value="DNA breaking-rejoining enzymes"/>
    <property type="match status" value="1"/>
</dbReference>
<comment type="caution">
    <text evidence="3">The sequence shown here is derived from an EMBL/GenBank/DDBJ whole genome shotgun (WGS) entry which is preliminary data.</text>
</comment>
<dbReference type="PANTHER" id="PTHR30349">
    <property type="entry name" value="PHAGE INTEGRASE-RELATED"/>
    <property type="match status" value="1"/>
</dbReference>
<evidence type="ECO:0000313" key="4">
    <source>
        <dbReference type="Proteomes" id="UP000075635"/>
    </source>
</evidence>
<evidence type="ECO:0000313" key="3">
    <source>
        <dbReference type="EMBL" id="KYF89370.1"/>
    </source>
</evidence>
<dbReference type="PANTHER" id="PTHR30349:SF64">
    <property type="entry name" value="PROPHAGE INTEGRASE INTD-RELATED"/>
    <property type="match status" value="1"/>
</dbReference>
<dbReference type="InterPro" id="IPR050090">
    <property type="entry name" value="Tyrosine_recombinase_XerCD"/>
</dbReference>
<evidence type="ECO:0000256" key="1">
    <source>
        <dbReference type="ARBA" id="ARBA00023172"/>
    </source>
</evidence>
<organism evidence="3 4">
    <name type="scientific">Sorangium cellulosum</name>
    <name type="common">Polyangium cellulosum</name>
    <dbReference type="NCBI Taxonomy" id="56"/>
    <lineage>
        <taxon>Bacteria</taxon>
        <taxon>Pseudomonadati</taxon>
        <taxon>Myxococcota</taxon>
        <taxon>Polyangia</taxon>
        <taxon>Polyangiales</taxon>
        <taxon>Polyangiaceae</taxon>
        <taxon>Sorangium</taxon>
    </lineage>
</organism>
<dbReference type="EMBL" id="JEMB01001233">
    <property type="protein sequence ID" value="KYF89370.1"/>
    <property type="molecule type" value="Genomic_DNA"/>
</dbReference>
<dbReference type="Proteomes" id="UP000075635">
    <property type="component" value="Unassembled WGS sequence"/>
</dbReference>